<dbReference type="AlphaFoldDB" id="A0A381WWM0"/>
<accession>A0A381WWM0</accession>
<organism evidence="1">
    <name type="scientific">marine metagenome</name>
    <dbReference type="NCBI Taxonomy" id="408172"/>
    <lineage>
        <taxon>unclassified sequences</taxon>
        <taxon>metagenomes</taxon>
        <taxon>ecological metagenomes</taxon>
    </lineage>
</organism>
<dbReference type="Gene3D" id="2.60.120.10">
    <property type="entry name" value="Jelly Rolls"/>
    <property type="match status" value="1"/>
</dbReference>
<dbReference type="InterPro" id="IPR011051">
    <property type="entry name" value="RmlC_Cupin_sf"/>
</dbReference>
<evidence type="ECO:0008006" key="2">
    <source>
        <dbReference type="Google" id="ProtNLM"/>
    </source>
</evidence>
<protein>
    <recommendedName>
        <fullName evidence="2">ChrR-like cupin domain-containing protein</fullName>
    </recommendedName>
</protein>
<evidence type="ECO:0000313" key="1">
    <source>
        <dbReference type="EMBL" id="SVA56830.1"/>
    </source>
</evidence>
<reference evidence="1" key="1">
    <citation type="submission" date="2018-05" db="EMBL/GenBank/DDBJ databases">
        <authorList>
            <person name="Lanie J.A."/>
            <person name="Ng W.-L."/>
            <person name="Kazmierczak K.M."/>
            <person name="Andrzejewski T.M."/>
            <person name="Davidsen T.M."/>
            <person name="Wayne K.J."/>
            <person name="Tettelin H."/>
            <person name="Glass J.I."/>
            <person name="Rusch D."/>
            <person name="Podicherti R."/>
            <person name="Tsui H.-C.T."/>
            <person name="Winkler M.E."/>
        </authorList>
    </citation>
    <scope>NUCLEOTIDE SEQUENCE</scope>
</reference>
<dbReference type="SUPFAM" id="SSF51182">
    <property type="entry name" value="RmlC-like cupins"/>
    <property type="match status" value="1"/>
</dbReference>
<gene>
    <name evidence="1" type="ORF">METZ01_LOCUS109684</name>
</gene>
<sequence>MEFLALEMDSGWETPPGYPNGIEQKIISGRLDDDKKCGIRTRLLRFKPEARTTEAFVHEYWEEVLLISGDLIVSSADSEVSDETFEPYTYACRPPGVHHGPFRSEGGCLLVEVHYYEDPGTTD</sequence>
<dbReference type="InterPro" id="IPR014710">
    <property type="entry name" value="RmlC-like_jellyroll"/>
</dbReference>
<proteinExistence type="predicted"/>
<name>A0A381WWM0_9ZZZZ</name>
<dbReference type="EMBL" id="UINC01013107">
    <property type="protein sequence ID" value="SVA56830.1"/>
    <property type="molecule type" value="Genomic_DNA"/>
</dbReference>